<protein>
    <submittedName>
        <fullName evidence="3">Exonuclease III</fullName>
    </submittedName>
</protein>
<dbReference type="Gene3D" id="3.60.10.10">
    <property type="entry name" value="Endonuclease/exonuclease/phosphatase"/>
    <property type="match status" value="1"/>
</dbReference>
<feature type="region of interest" description="Disordered" evidence="1">
    <location>
        <begin position="22"/>
        <end position="41"/>
    </location>
</feature>
<feature type="domain" description="Endonuclease/exonuclease/phosphatase" evidence="2">
    <location>
        <begin position="4"/>
        <end position="265"/>
    </location>
</feature>
<dbReference type="Pfam" id="PF03372">
    <property type="entry name" value="Exo_endo_phos"/>
    <property type="match status" value="1"/>
</dbReference>
<evidence type="ECO:0000259" key="2">
    <source>
        <dbReference type="Pfam" id="PF03372"/>
    </source>
</evidence>
<dbReference type="RefSeq" id="WP_093119993.1">
    <property type="nucleotide sequence ID" value="NZ_FODS01000025.1"/>
</dbReference>
<accession>A0A1H8V5F0</accession>
<proteinExistence type="predicted"/>
<gene>
    <name evidence="3" type="ORF">SAMN04490248_12529</name>
</gene>
<dbReference type="Proteomes" id="UP000198893">
    <property type="component" value="Unassembled WGS sequence"/>
</dbReference>
<dbReference type="GO" id="GO:0004527">
    <property type="term" value="F:exonuclease activity"/>
    <property type="evidence" value="ECO:0007669"/>
    <property type="project" value="UniProtKB-KW"/>
</dbReference>
<sequence>MRIATFNVQNMRLRQDHGWARLDGARDGDAPDDSGPGAAALDPVDRRLTAAVLARADADVVALQEVFDAETLDHFYDYFLRPAGLEPYPHRICLPGNDGRGLDLALLSRPAPLAVHSHAAETPDTLGLRAPPGIAPGRPVFRRDCLEVALPALTLFVCHFKAPYPDAEDTRAIRRLEAAAVRTLIARRFADHAGAMWMVLGDLNTARRGDAPANAPLAEMAEDLVARCPAQERWSYHDSHGDFYTRPDAMLASPALAARFPEARPRILRHGMGREAARYTGPRLGPVGDHRPHASDHAALVIDLPGL</sequence>
<dbReference type="EMBL" id="FODS01000025">
    <property type="protein sequence ID" value="SEP10473.1"/>
    <property type="molecule type" value="Genomic_DNA"/>
</dbReference>
<evidence type="ECO:0000256" key="1">
    <source>
        <dbReference type="SAM" id="MobiDB-lite"/>
    </source>
</evidence>
<dbReference type="SUPFAM" id="SSF56219">
    <property type="entry name" value="DNase I-like"/>
    <property type="match status" value="1"/>
</dbReference>
<keyword evidence="3" id="KW-0540">Nuclease</keyword>
<keyword evidence="3" id="KW-0269">Exonuclease</keyword>
<dbReference type="STRING" id="569882.SAMN04490248_12529"/>
<organism evidence="3 4">
    <name type="scientific">Salinihabitans flavidus</name>
    <dbReference type="NCBI Taxonomy" id="569882"/>
    <lineage>
        <taxon>Bacteria</taxon>
        <taxon>Pseudomonadati</taxon>
        <taxon>Pseudomonadota</taxon>
        <taxon>Alphaproteobacteria</taxon>
        <taxon>Rhodobacterales</taxon>
        <taxon>Roseobacteraceae</taxon>
        <taxon>Salinihabitans</taxon>
    </lineage>
</organism>
<dbReference type="InterPro" id="IPR005135">
    <property type="entry name" value="Endo/exonuclease/phosphatase"/>
</dbReference>
<keyword evidence="4" id="KW-1185">Reference proteome</keyword>
<dbReference type="OrthoDB" id="1398885at2"/>
<dbReference type="AlphaFoldDB" id="A0A1H8V5F0"/>
<keyword evidence="3" id="KW-0378">Hydrolase</keyword>
<dbReference type="InterPro" id="IPR036691">
    <property type="entry name" value="Endo/exonu/phosph_ase_sf"/>
</dbReference>
<evidence type="ECO:0000313" key="4">
    <source>
        <dbReference type="Proteomes" id="UP000198893"/>
    </source>
</evidence>
<name>A0A1H8V5F0_9RHOB</name>
<reference evidence="3 4" key="1">
    <citation type="submission" date="2016-10" db="EMBL/GenBank/DDBJ databases">
        <authorList>
            <person name="de Groot N.N."/>
        </authorList>
    </citation>
    <scope>NUCLEOTIDE SEQUENCE [LARGE SCALE GENOMIC DNA]</scope>
    <source>
        <strain evidence="3 4">DSM 27842</strain>
    </source>
</reference>
<evidence type="ECO:0000313" key="3">
    <source>
        <dbReference type="EMBL" id="SEP10473.1"/>
    </source>
</evidence>